<feature type="domain" description="GFO/IDH/MocA-like oxidoreductase" evidence="4">
    <location>
        <begin position="145"/>
        <end position="279"/>
    </location>
</feature>
<dbReference type="Gene3D" id="3.40.50.720">
    <property type="entry name" value="NAD(P)-binding Rossmann-like Domain"/>
    <property type="match status" value="1"/>
</dbReference>
<dbReference type="SUPFAM" id="SSF55347">
    <property type="entry name" value="Glyceraldehyde-3-phosphate dehydrogenase-like, C-terminal domain"/>
    <property type="match status" value="1"/>
</dbReference>
<organism evidence="5 6">
    <name type="scientific">Krasilnikoviella flava</name>
    <dbReference type="NCBI Taxonomy" id="526729"/>
    <lineage>
        <taxon>Bacteria</taxon>
        <taxon>Bacillati</taxon>
        <taxon>Actinomycetota</taxon>
        <taxon>Actinomycetes</taxon>
        <taxon>Micrococcales</taxon>
        <taxon>Promicromonosporaceae</taxon>
        <taxon>Krasilnikoviella</taxon>
    </lineage>
</organism>
<feature type="domain" description="Gfo/Idh/MocA-like oxidoreductase N-terminal" evidence="3">
    <location>
        <begin position="19"/>
        <end position="133"/>
    </location>
</feature>
<dbReference type="PANTHER" id="PTHR43818:SF11">
    <property type="entry name" value="BCDNA.GH03377"/>
    <property type="match status" value="1"/>
</dbReference>
<dbReference type="InterPro" id="IPR000683">
    <property type="entry name" value="Gfo/Idh/MocA-like_OxRdtase_N"/>
</dbReference>
<dbReference type="STRING" id="526729.SAMN04324258_3634"/>
<name>A0A1T5LMQ7_9MICO</name>
<evidence type="ECO:0000313" key="5">
    <source>
        <dbReference type="EMBL" id="SKC76758.1"/>
    </source>
</evidence>
<sequence>MGEQVGIGTTNAPDGRGVGIGIVGLGVISRQYLDTLAGHPGVRVAAVTDLDRTRAEIVAAGLPGARVAPDLEALVADDEVSVVLDLTTPGVHAHVAKACAAAGVDRYGEKPLAVDLAASREVMAAAAAAGTRVGCAPDTVLGTGVQTARAAVAQGRIGMPTAAVATWVSPGHEAWHPQPDFYYAPGGGPLLDMGPYYLTSLVQILGPVAWVQGAASRSRDERTIASGPRAGERVPVQVATHVTGVLGHASGALSTVTVSFDAVGSHSRPIEVHGTAGSLVVPDPNRFDGDVELRALGGGEWEVLPPSAGFEGAGRGIGLLEMVGAAGLSEAPSTPRAGGDVGLHVMEIMTGLLDSADDGGRVAMTTAPAVPPLVPLTAARTWHGGGRAVAG</sequence>
<keyword evidence="2" id="KW-0520">NAD</keyword>
<dbReference type="Gene3D" id="3.30.360.10">
    <property type="entry name" value="Dihydrodipicolinate Reductase, domain 2"/>
    <property type="match status" value="1"/>
</dbReference>
<dbReference type="GO" id="GO:0016491">
    <property type="term" value="F:oxidoreductase activity"/>
    <property type="evidence" value="ECO:0007669"/>
    <property type="project" value="UniProtKB-KW"/>
</dbReference>
<reference evidence="5 6" key="1">
    <citation type="submission" date="2017-02" db="EMBL/GenBank/DDBJ databases">
        <authorList>
            <person name="Peterson S.W."/>
        </authorList>
    </citation>
    <scope>NUCLEOTIDE SEQUENCE [LARGE SCALE GENOMIC DNA]</scope>
    <source>
        <strain evidence="5 6">DSM 21481</strain>
    </source>
</reference>
<dbReference type="GO" id="GO:0000166">
    <property type="term" value="F:nucleotide binding"/>
    <property type="evidence" value="ECO:0007669"/>
    <property type="project" value="InterPro"/>
</dbReference>
<dbReference type="InterPro" id="IPR055170">
    <property type="entry name" value="GFO_IDH_MocA-like_dom"/>
</dbReference>
<dbReference type="RefSeq" id="WP_245807199.1">
    <property type="nucleotide sequence ID" value="NZ_FUZQ01000006.1"/>
</dbReference>
<dbReference type="Pfam" id="PF01408">
    <property type="entry name" value="GFO_IDH_MocA"/>
    <property type="match status" value="1"/>
</dbReference>
<accession>A0A1T5LMQ7</accession>
<protein>
    <submittedName>
        <fullName evidence="5">Predicted dehydrogenase</fullName>
    </submittedName>
</protein>
<dbReference type="Pfam" id="PF22725">
    <property type="entry name" value="GFO_IDH_MocA_C3"/>
    <property type="match status" value="1"/>
</dbReference>
<proteinExistence type="predicted"/>
<gene>
    <name evidence="5" type="ORF">SAMN04324258_3634</name>
</gene>
<dbReference type="PANTHER" id="PTHR43818">
    <property type="entry name" value="BCDNA.GH03377"/>
    <property type="match status" value="1"/>
</dbReference>
<dbReference type="AlphaFoldDB" id="A0A1T5LMQ7"/>
<evidence type="ECO:0000313" key="6">
    <source>
        <dbReference type="Proteomes" id="UP000189777"/>
    </source>
</evidence>
<dbReference type="SUPFAM" id="SSF51735">
    <property type="entry name" value="NAD(P)-binding Rossmann-fold domains"/>
    <property type="match status" value="1"/>
</dbReference>
<evidence type="ECO:0000256" key="1">
    <source>
        <dbReference type="ARBA" id="ARBA00023002"/>
    </source>
</evidence>
<keyword evidence="6" id="KW-1185">Reference proteome</keyword>
<dbReference type="InterPro" id="IPR036291">
    <property type="entry name" value="NAD(P)-bd_dom_sf"/>
</dbReference>
<evidence type="ECO:0000259" key="3">
    <source>
        <dbReference type="Pfam" id="PF01408"/>
    </source>
</evidence>
<dbReference type="Proteomes" id="UP000189777">
    <property type="component" value="Unassembled WGS sequence"/>
</dbReference>
<keyword evidence="1" id="KW-0560">Oxidoreductase</keyword>
<evidence type="ECO:0000256" key="2">
    <source>
        <dbReference type="ARBA" id="ARBA00023027"/>
    </source>
</evidence>
<evidence type="ECO:0000259" key="4">
    <source>
        <dbReference type="Pfam" id="PF22725"/>
    </source>
</evidence>
<dbReference type="InterPro" id="IPR050463">
    <property type="entry name" value="Gfo/Idh/MocA_oxidrdct_glycsds"/>
</dbReference>
<dbReference type="EMBL" id="FUZQ01000006">
    <property type="protein sequence ID" value="SKC76758.1"/>
    <property type="molecule type" value="Genomic_DNA"/>
</dbReference>